<feature type="domain" description="Peptidase S33 tripeptidyl aminopeptidase-like C-terminal" evidence="1">
    <location>
        <begin position="62"/>
        <end position="150"/>
    </location>
</feature>
<dbReference type="AlphaFoldDB" id="A0A6A6GV91"/>
<evidence type="ECO:0000259" key="1">
    <source>
        <dbReference type="Pfam" id="PF08386"/>
    </source>
</evidence>
<protein>
    <recommendedName>
        <fullName evidence="1">Peptidase S33 tripeptidyl aminopeptidase-like C-terminal domain-containing protein</fullName>
    </recommendedName>
</protein>
<organism evidence="2 3">
    <name type="scientific">Viridothelium virens</name>
    <name type="common">Speckled blister lichen</name>
    <name type="synonym">Trypethelium virens</name>
    <dbReference type="NCBI Taxonomy" id="1048519"/>
    <lineage>
        <taxon>Eukaryota</taxon>
        <taxon>Fungi</taxon>
        <taxon>Dikarya</taxon>
        <taxon>Ascomycota</taxon>
        <taxon>Pezizomycotina</taxon>
        <taxon>Dothideomycetes</taxon>
        <taxon>Dothideomycetes incertae sedis</taxon>
        <taxon>Trypetheliales</taxon>
        <taxon>Trypetheliaceae</taxon>
        <taxon>Viridothelium</taxon>
    </lineage>
</organism>
<dbReference type="Pfam" id="PF08386">
    <property type="entry name" value="Abhydrolase_4"/>
    <property type="match status" value="1"/>
</dbReference>
<evidence type="ECO:0000313" key="2">
    <source>
        <dbReference type="EMBL" id="KAF2229716.1"/>
    </source>
</evidence>
<name>A0A6A6GV91_VIRVR</name>
<dbReference type="OrthoDB" id="425534at2759"/>
<keyword evidence="3" id="KW-1185">Reference proteome</keyword>
<dbReference type="Proteomes" id="UP000800092">
    <property type="component" value="Unassembled WGS sequence"/>
</dbReference>
<reference evidence="2" key="1">
    <citation type="journal article" date="2020" name="Stud. Mycol.">
        <title>101 Dothideomycetes genomes: a test case for predicting lifestyles and emergence of pathogens.</title>
        <authorList>
            <person name="Haridas S."/>
            <person name="Albert R."/>
            <person name="Binder M."/>
            <person name="Bloem J."/>
            <person name="Labutti K."/>
            <person name="Salamov A."/>
            <person name="Andreopoulos B."/>
            <person name="Baker S."/>
            <person name="Barry K."/>
            <person name="Bills G."/>
            <person name="Bluhm B."/>
            <person name="Cannon C."/>
            <person name="Castanera R."/>
            <person name="Culley D."/>
            <person name="Daum C."/>
            <person name="Ezra D."/>
            <person name="Gonzalez J."/>
            <person name="Henrissat B."/>
            <person name="Kuo A."/>
            <person name="Liang C."/>
            <person name="Lipzen A."/>
            <person name="Lutzoni F."/>
            <person name="Magnuson J."/>
            <person name="Mondo S."/>
            <person name="Nolan M."/>
            <person name="Ohm R."/>
            <person name="Pangilinan J."/>
            <person name="Park H.-J."/>
            <person name="Ramirez L."/>
            <person name="Alfaro M."/>
            <person name="Sun H."/>
            <person name="Tritt A."/>
            <person name="Yoshinaga Y."/>
            <person name="Zwiers L.-H."/>
            <person name="Turgeon B."/>
            <person name="Goodwin S."/>
            <person name="Spatafora J."/>
            <person name="Crous P."/>
            <person name="Grigoriev I."/>
        </authorList>
    </citation>
    <scope>NUCLEOTIDE SEQUENCE</scope>
    <source>
        <strain evidence="2">Tuck. ex Michener</strain>
    </source>
</reference>
<proteinExistence type="predicted"/>
<dbReference type="InterPro" id="IPR029058">
    <property type="entry name" value="AB_hydrolase_fold"/>
</dbReference>
<dbReference type="EMBL" id="ML991856">
    <property type="protein sequence ID" value="KAF2229716.1"/>
    <property type="molecule type" value="Genomic_DNA"/>
</dbReference>
<accession>A0A6A6GV91</accession>
<evidence type="ECO:0000313" key="3">
    <source>
        <dbReference type="Proteomes" id="UP000800092"/>
    </source>
</evidence>
<dbReference type="SUPFAM" id="SSF53474">
    <property type="entry name" value="alpha/beta-Hydrolases"/>
    <property type="match status" value="1"/>
</dbReference>
<dbReference type="InterPro" id="IPR013595">
    <property type="entry name" value="Pept_S33_TAP-like_C"/>
</dbReference>
<sequence>MRRVRPWPDRGTGCMYRRKWPIYSVKVCGIQPPYRIPTESKLLRWRLAYKCALGDAARRMLDTWPPESQVSSGYAGANHSSNPILFVGNTKDSVAPHRRVVKISSQFRGSTVLTVNGTGHSSLNVPPQCVWSHFRAYLVDGTLPPPGTVCQGDKTPFFA</sequence>
<gene>
    <name evidence="2" type="ORF">EV356DRAFT_374456</name>
</gene>